<dbReference type="AlphaFoldDB" id="A0A382P9T5"/>
<protein>
    <submittedName>
        <fullName evidence="1">Uncharacterized protein</fullName>
    </submittedName>
</protein>
<feature type="non-terminal residue" evidence="1">
    <location>
        <position position="59"/>
    </location>
</feature>
<dbReference type="EMBL" id="UINC01105879">
    <property type="protein sequence ID" value="SVC70153.1"/>
    <property type="molecule type" value="Genomic_DNA"/>
</dbReference>
<sequence>MSKSAKTHLVASRLLPPEGLSVNQAPKQSFVGRWEIALGQTLFRDPFVRVTADSPRLAL</sequence>
<name>A0A382P9T5_9ZZZZ</name>
<proteinExistence type="predicted"/>
<accession>A0A382P9T5</accession>
<reference evidence="1" key="1">
    <citation type="submission" date="2018-05" db="EMBL/GenBank/DDBJ databases">
        <authorList>
            <person name="Lanie J.A."/>
            <person name="Ng W.-L."/>
            <person name="Kazmierczak K.M."/>
            <person name="Andrzejewski T.M."/>
            <person name="Davidsen T.M."/>
            <person name="Wayne K.J."/>
            <person name="Tettelin H."/>
            <person name="Glass J.I."/>
            <person name="Rusch D."/>
            <person name="Podicherti R."/>
            <person name="Tsui H.-C.T."/>
            <person name="Winkler M.E."/>
        </authorList>
    </citation>
    <scope>NUCLEOTIDE SEQUENCE</scope>
</reference>
<gene>
    <name evidence="1" type="ORF">METZ01_LOCUS323007</name>
</gene>
<evidence type="ECO:0000313" key="1">
    <source>
        <dbReference type="EMBL" id="SVC70153.1"/>
    </source>
</evidence>
<organism evidence="1">
    <name type="scientific">marine metagenome</name>
    <dbReference type="NCBI Taxonomy" id="408172"/>
    <lineage>
        <taxon>unclassified sequences</taxon>
        <taxon>metagenomes</taxon>
        <taxon>ecological metagenomes</taxon>
    </lineage>
</organism>